<dbReference type="AlphaFoldDB" id="A0A4S8MN72"/>
<dbReference type="EMBL" id="ML179059">
    <property type="protein sequence ID" value="THV04161.1"/>
    <property type="molecule type" value="Genomic_DNA"/>
</dbReference>
<protein>
    <submittedName>
        <fullName evidence="1">Uncharacterized protein</fullName>
    </submittedName>
</protein>
<proteinExistence type="predicted"/>
<reference evidence="1 2" key="1">
    <citation type="journal article" date="2019" name="Nat. Ecol. Evol.">
        <title>Megaphylogeny resolves global patterns of mushroom evolution.</title>
        <authorList>
            <person name="Varga T."/>
            <person name="Krizsan K."/>
            <person name="Foldi C."/>
            <person name="Dima B."/>
            <person name="Sanchez-Garcia M."/>
            <person name="Sanchez-Ramirez S."/>
            <person name="Szollosi G.J."/>
            <person name="Szarkandi J.G."/>
            <person name="Papp V."/>
            <person name="Albert L."/>
            <person name="Andreopoulos W."/>
            <person name="Angelini C."/>
            <person name="Antonin V."/>
            <person name="Barry K.W."/>
            <person name="Bougher N.L."/>
            <person name="Buchanan P."/>
            <person name="Buyck B."/>
            <person name="Bense V."/>
            <person name="Catcheside P."/>
            <person name="Chovatia M."/>
            <person name="Cooper J."/>
            <person name="Damon W."/>
            <person name="Desjardin D."/>
            <person name="Finy P."/>
            <person name="Geml J."/>
            <person name="Haridas S."/>
            <person name="Hughes K."/>
            <person name="Justo A."/>
            <person name="Karasinski D."/>
            <person name="Kautmanova I."/>
            <person name="Kiss B."/>
            <person name="Kocsube S."/>
            <person name="Kotiranta H."/>
            <person name="LaButti K.M."/>
            <person name="Lechner B.E."/>
            <person name="Liimatainen K."/>
            <person name="Lipzen A."/>
            <person name="Lukacs Z."/>
            <person name="Mihaltcheva S."/>
            <person name="Morgado L.N."/>
            <person name="Niskanen T."/>
            <person name="Noordeloos M.E."/>
            <person name="Ohm R.A."/>
            <person name="Ortiz-Santana B."/>
            <person name="Ovrebo C."/>
            <person name="Racz N."/>
            <person name="Riley R."/>
            <person name="Savchenko A."/>
            <person name="Shiryaev A."/>
            <person name="Soop K."/>
            <person name="Spirin V."/>
            <person name="Szebenyi C."/>
            <person name="Tomsovsky M."/>
            <person name="Tulloss R.E."/>
            <person name="Uehling J."/>
            <person name="Grigoriev I.V."/>
            <person name="Vagvolgyi C."/>
            <person name="Papp T."/>
            <person name="Martin F.M."/>
            <person name="Miettinen O."/>
            <person name="Hibbett D.S."/>
            <person name="Nagy L.G."/>
        </authorList>
    </citation>
    <scope>NUCLEOTIDE SEQUENCE [LARGE SCALE GENOMIC DNA]</scope>
    <source>
        <strain evidence="1 2">CBS 962.96</strain>
    </source>
</reference>
<keyword evidence="2" id="KW-1185">Reference proteome</keyword>
<organism evidence="1 2">
    <name type="scientific">Dendrothele bispora (strain CBS 962.96)</name>
    <dbReference type="NCBI Taxonomy" id="1314807"/>
    <lineage>
        <taxon>Eukaryota</taxon>
        <taxon>Fungi</taxon>
        <taxon>Dikarya</taxon>
        <taxon>Basidiomycota</taxon>
        <taxon>Agaricomycotina</taxon>
        <taxon>Agaricomycetes</taxon>
        <taxon>Agaricomycetidae</taxon>
        <taxon>Agaricales</taxon>
        <taxon>Agaricales incertae sedis</taxon>
        <taxon>Dendrothele</taxon>
    </lineage>
</organism>
<sequence>MFTHLMATRLLLIGGSKPPTASWLQTQGQQQHRGYGLSAFNVTVIPGNRTGTSLSSFSLLAINPSLQYAGHPHVHPHHCHCHYRQLILHHNIPAIHTFTLVVLIRSLIITMEQEEGKREET</sequence>
<evidence type="ECO:0000313" key="1">
    <source>
        <dbReference type="EMBL" id="THV04161.1"/>
    </source>
</evidence>
<evidence type="ECO:0000313" key="2">
    <source>
        <dbReference type="Proteomes" id="UP000297245"/>
    </source>
</evidence>
<dbReference type="Proteomes" id="UP000297245">
    <property type="component" value="Unassembled WGS sequence"/>
</dbReference>
<gene>
    <name evidence="1" type="ORF">K435DRAFT_851154</name>
</gene>
<accession>A0A4S8MN72</accession>
<name>A0A4S8MN72_DENBC</name>